<dbReference type="Pfam" id="PF01161">
    <property type="entry name" value="PBP"/>
    <property type="match status" value="1"/>
</dbReference>
<dbReference type="InterPro" id="IPR036610">
    <property type="entry name" value="PEBP-like_sf"/>
</dbReference>
<evidence type="ECO:0000313" key="2">
    <source>
        <dbReference type="Proteomes" id="UP000260025"/>
    </source>
</evidence>
<reference evidence="1 2" key="1">
    <citation type="submission" date="2018-08" db="EMBL/GenBank/DDBJ databases">
        <title>A genome reference for cultivated species of the human gut microbiota.</title>
        <authorList>
            <person name="Zou Y."/>
            <person name="Xue W."/>
            <person name="Luo G."/>
        </authorList>
    </citation>
    <scope>NUCLEOTIDE SEQUENCE [LARGE SCALE GENOMIC DNA]</scope>
    <source>
        <strain evidence="1 2">OF01-2LB</strain>
    </source>
</reference>
<protein>
    <submittedName>
        <fullName evidence="1">YbhB/YbcL family Raf kinase inhibitor-like protein</fullName>
    </submittedName>
</protein>
<dbReference type="Gene3D" id="3.90.280.10">
    <property type="entry name" value="PEBP-like"/>
    <property type="match status" value="1"/>
</dbReference>
<dbReference type="InterPro" id="IPR008914">
    <property type="entry name" value="PEBP"/>
</dbReference>
<organism evidence="1 2">
    <name type="scientific">Clostridium innocuum</name>
    <dbReference type="NCBI Taxonomy" id="1522"/>
    <lineage>
        <taxon>Bacteria</taxon>
        <taxon>Bacillati</taxon>
        <taxon>Bacillota</taxon>
        <taxon>Clostridia</taxon>
        <taxon>Eubacteriales</taxon>
        <taxon>Clostridiaceae</taxon>
        <taxon>Clostridium</taxon>
    </lineage>
</organism>
<dbReference type="EMBL" id="QVEV01000008">
    <property type="protein sequence ID" value="RGC16538.1"/>
    <property type="molecule type" value="Genomic_DNA"/>
</dbReference>
<dbReference type="NCBIfam" id="TIGR00481">
    <property type="entry name" value="YbhB/YbcL family Raf kinase inhibitor-like protein"/>
    <property type="match status" value="1"/>
</dbReference>
<comment type="caution">
    <text evidence="1">The sequence shown here is derived from an EMBL/GenBank/DDBJ whole genome shotgun (WGS) entry which is preliminary data.</text>
</comment>
<dbReference type="InterPro" id="IPR005247">
    <property type="entry name" value="YbhB_YbcL/LppC-like"/>
</dbReference>
<dbReference type="PANTHER" id="PTHR30289:SF1">
    <property type="entry name" value="PEBP (PHOSPHATIDYLETHANOLAMINE-BINDING PROTEIN) FAMILY PROTEIN"/>
    <property type="match status" value="1"/>
</dbReference>
<sequence length="158" mass="17361">MNGGLLCTLTISSPSFPDGALIPVIHTGYGADQSPELVLHEICEEAVSLAVILNDMDHPIPAYNHWVIWNLPVMSIIPGSIPYGAQVPSLSGAMQGIGYGKHVYRGPKPPFHWSHTYQFTVYVLDTVLTLPPTARKKHLLAAMEQHILQQSVLTGHYR</sequence>
<dbReference type="CDD" id="cd00865">
    <property type="entry name" value="PEBP_bact_arch"/>
    <property type="match status" value="1"/>
</dbReference>
<proteinExistence type="predicted"/>
<dbReference type="PANTHER" id="PTHR30289">
    <property type="entry name" value="UNCHARACTERIZED PROTEIN YBCL-RELATED"/>
    <property type="match status" value="1"/>
</dbReference>
<accession>A0A3E2VYR3</accession>
<dbReference type="AlphaFoldDB" id="A0A3E2VYR3"/>
<evidence type="ECO:0000313" key="1">
    <source>
        <dbReference type="EMBL" id="RGC16538.1"/>
    </source>
</evidence>
<gene>
    <name evidence="1" type="ORF">DXA38_07595</name>
</gene>
<dbReference type="SUPFAM" id="SSF49777">
    <property type="entry name" value="PEBP-like"/>
    <property type="match status" value="1"/>
</dbReference>
<dbReference type="Proteomes" id="UP000260025">
    <property type="component" value="Unassembled WGS sequence"/>
</dbReference>
<dbReference type="OrthoDB" id="9797506at2"/>
<name>A0A3E2VYR3_CLOIN</name>